<evidence type="ECO:0000313" key="6">
    <source>
        <dbReference type="Proteomes" id="UP000596742"/>
    </source>
</evidence>
<dbReference type="Gene3D" id="3.30.710.10">
    <property type="entry name" value="Potassium Channel Kv1.1, Chain A"/>
    <property type="match status" value="1"/>
</dbReference>
<accession>A0A8B6CMC8</accession>
<dbReference type="SUPFAM" id="SSF117281">
    <property type="entry name" value="Kelch motif"/>
    <property type="match status" value="2"/>
</dbReference>
<dbReference type="SUPFAM" id="SSF54695">
    <property type="entry name" value="POZ domain"/>
    <property type="match status" value="1"/>
</dbReference>
<dbReference type="InterPro" id="IPR011705">
    <property type="entry name" value="BACK"/>
</dbReference>
<dbReference type="Pfam" id="PF24681">
    <property type="entry name" value="Kelch_KLHDC2_KLHL20_DRC7"/>
    <property type="match status" value="1"/>
</dbReference>
<comment type="caution">
    <text evidence="5">The sequence shown here is derived from an EMBL/GenBank/DDBJ whole genome shotgun (WGS) entry which is preliminary data.</text>
</comment>
<dbReference type="FunFam" id="1.25.40.420:FF:000001">
    <property type="entry name" value="Kelch-like family member 12"/>
    <property type="match status" value="1"/>
</dbReference>
<dbReference type="InterPro" id="IPR015915">
    <property type="entry name" value="Kelch-typ_b-propeller"/>
</dbReference>
<evidence type="ECO:0000313" key="5">
    <source>
        <dbReference type="EMBL" id="VDI07622.1"/>
    </source>
</evidence>
<name>A0A8B6CMC8_MYTGA</name>
<evidence type="ECO:0000256" key="1">
    <source>
        <dbReference type="ARBA" id="ARBA00022441"/>
    </source>
</evidence>
<dbReference type="AlphaFoldDB" id="A0A8B6CMC8"/>
<dbReference type="InterPro" id="IPR017096">
    <property type="entry name" value="BTB-kelch_protein"/>
</dbReference>
<dbReference type="InterPro" id="IPR006652">
    <property type="entry name" value="Kelch_1"/>
</dbReference>
<sequence length="534" mass="60396">MSQSLWKVRTLMLIKSYFVDAVHIYVPCLQMGCWKLKKSGWISKDLDPCSMGQLIEFMYTSMIEITVDNVQGILQGASMLGLHQLRKMSATFLQSQLTALNCLGIYFLADLYMCGELEMAARQFIFQNFLDVIHSEEFLQLSEDRLITLLRSDKLQVTSENQVLEAALSWINAEPEIRTRNACLILQYVKLALIDMTHLENIVLKLDFVKNCLKCQQLIGNAIALHYDQSALDLMTPRAQPPCVYVVGGRNSTDCQLKSMERYDFLIDQWHSVPNMNIARTAVGVCSLDGLLYAVGGECALADSQENTLYLRSVECYDPVLRQWIAKPEMKIARSFVALAAVGRFLYAIGGEDRACSYNIVEKYDTKNETWSFAPSMKRKRSGAGYCVCDGKIYVAGGFDRALHMDRASVECYDSLSEEWTFVSEMEKARSGLALVAIEHFIYAFGGRYKDRDQYFDLSERFNTLTNQWTTIKSLNTPRAWPGAAVFDGRIYILGGFDGTNRLRSAEVYDTEVDRWVFLSNMIVSRAGCGAAVV</sequence>
<dbReference type="InterPro" id="IPR011333">
    <property type="entry name" value="SKP1/BTB/POZ_sf"/>
</dbReference>
<dbReference type="PANTHER" id="PTHR24412:SF441">
    <property type="entry name" value="KELCH-LIKE PROTEIN 28"/>
    <property type="match status" value="1"/>
</dbReference>
<feature type="signal peptide" evidence="3">
    <location>
        <begin position="1"/>
        <end position="21"/>
    </location>
</feature>
<organism evidence="5 6">
    <name type="scientific">Mytilus galloprovincialis</name>
    <name type="common">Mediterranean mussel</name>
    <dbReference type="NCBI Taxonomy" id="29158"/>
    <lineage>
        <taxon>Eukaryota</taxon>
        <taxon>Metazoa</taxon>
        <taxon>Spiralia</taxon>
        <taxon>Lophotrochozoa</taxon>
        <taxon>Mollusca</taxon>
        <taxon>Bivalvia</taxon>
        <taxon>Autobranchia</taxon>
        <taxon>Pteriomorphia</taxon>
        <taxon>Mytilida</taxon>
        <taxon>Mytiloidea</taxon>
        <taxon>Mytilidae</taxon>
        <taxon>Mytilinae</taxon>
        <taxon>Mytilus</taxon>
    </lineage>
</organism>
<dbReference type="SMART" id="SM00612">
    <property type="entry name" value="Kelch"/>
    <property type="match status" value="6"/>
</dbReference>
<keyword evidence="6" id="KW-1185">Reference proteome</keyword>
<dbReference type="Pfam" id="PF00651">
    <property type="entry name" value="BTB"/>
    <property type="match status" value="1"/>
</dbReference>
<keyword evidence="2" id="KW-0677">Repeat</keyword>
<protein>
    <submittedName>
        <fullName evidence="5">Kelch-like protein 2/3</fullName>
    </submittedName>
</protein>
<dbReference type="Proteomes" id="UP000596742">
    <property type="component" value="Unassembled WGS sequence"/>
</dbReference>
<dbReference type="InterPro" id="IPR000210">
    <property type="entry name" value="BTB/POZ_dom"/>
</dbReference>
<dbReference type="EMBL" id="UYJE01002074">
    <property type="protein sequence ID" value="VDI07622.1"/>
    <property type="molecule type" value="Genomic_DNA"/>
</dbReference>
<dbReference type="Pfam" id="PF07707">
    <property type="entry name" value="BACK"/>
    <property type="match status" value="1"/>
</dbReference>
<keyword evidence="1" id="KW-0880">Kelch repeat</keyword>
<gene>
    <name evidence="5" type="ORF">MGAL_10B000195</name>
</gene>
<dbReference type="Pfam" id="PF01344">
    <property type="entry name" value="Kelch_1"/>
    <property type="match status" value="1"/>
</dbReference>
<dbReference type="Gene3D" id="2.120.10.80">
    <property type="entry name" value="Kelch-type beta propeller"/>
    <property type="match status" value="2"/>
</dbReference>
<feature type="domain" description="BACK" evidence="4">
    <location>
        <begin position="102"/>
        <end position="204"/>
    </location>
</feature>
<dbReference type="Gene3D" id="1.25.40.420">
    <property type="match status" value="1"/>
</dbReference>
<keyword evidence="3" id="KW-0732">Signal</keyword>
<dbReference type="PANTHER" id="PTHR24412">
    <property type="entry name" value="KELCH PROTEIN"/>
    <property type="match status" value="1"/>
</dbReference>
<dbReference type="PIRSF" id="PIRSF037037">
    <property type="entry name" value="Kelch-like_protein_gigaxonin"/>
    <property type="match status" value="1"/>
</dbReference>
<evidence type="ECO:0000259" key="4">
    <source>
        <dbReference type="SMART" id="SM00875"/>
    </source>
</evidence>
<proteinExistence type="predicted"/>
<dbReference type="SMART" id="SM00875">
    <property type="entry name" value="BACK"/>
    <property type="match status" value="1"/>
</dbReference>
<reference evidence="5" key="1">
    <citation type="submission" date="2018-11" db="EMBL/GenBank/DDBJ databases">
        <authorList>
            <person name="Alioto T."/>
            <person name="Alioto T."/>
        </authorList>
    </citation>
    <scope>NUCLEOTIDE SEQUENCE</scope>
</reference>
<evidence type="ECO:0000256" key="2">
    <source>
        <dbReference type="ARBA" id="ARBA00022737"/>
    </source>
</evidence>
<evidence type="ECO:0000256" key="3">
    <source>
        <dbReference type="SAM" id="SignalP"/>
    </source>
</evidence>
<feature type="chain" id="PRO_5032927255" evidence="3">
    <location>
        <begin position="22"/>
        <end position="534"/>
    </location>
</feature>
<dbReference type="OrthoDB" id="45365at2759"/>